<dbReference type="InterPro" id="IPR029410">
    <property type="entry name" value="CAP_assoc"/>
</dbReference>
<dbReference type="Pfam" id="PF14504">
    <property type="entry name" value="CAP_assoc_N"/>
    <property type="match status" value="1"/>
</dbReference>
<dbReference type="PANTHER" id="PTHR31157">
    <property type="entry name" value="SCP DOMAIN-CONTAINING PROTEIN"/>
    <property type="match status" value="1"/>
</dbReference>
<dbReference type="Proteomes" id="UP000194154">
    <property type="component" value="Chromosome"/>
</dbReference>
<name>A0A1W7AAQ5_9STAP</name>
<dbReference type="KEGG" id="mcak:MCCS_09670"/>
<sequence>MKSILIKLLFILLGSIFIFYLFYSPSIKFDILENPAKDKVSHKQIEKRIDPSVKQPALTEGIGQYIGKSIDVMTRKFGYPKRIYSSNFSYRNFVYKLKDAYYIVGVNDNRIKMIYATGKEADVAPYKILSPSGKMFNGSNIVSEPIISTEDGDYQFQLSEADIKTQALVEYDGLFMQVFIDRFTGKVMAVRYLSPDTLVEMQPYAMSYNGKTIEKKLNDEVHRIEEIAINSNEVLTMFELTNTMRQLNKLEPLDTNEIINHTAQFHVTKLSSEHQQVTSVEDEIGSKLSAEGIDYQHLSQNIAYNFEDVPGVINSWMNSVEHRNNLLNKNINAMGGGISGSYNSLIFLEDLSLKED</sequence>
<keyword evidence="5" id="KW-1185">Reference proteome</keyword>
<dbReference type="PANTHER" id="PTHR31157:SF26">
    <property type="entry name" value="SCP-LIKE EXTRACELLULAR PROTEIN"/>
    <property type="match status" value="1"/>
</dbReference>
<keyword evidence="1" id="KW-1133">Transmembrane helix</keyword>
<dbReference type="STRING" id="1855823.MCCS_09670"/>
<protein>
    <submittedName>
        <fullName evidence="4">Cysteine-rich secretory protein family protein</fullName>
    </submittedName>
</protein>
<dbReference type="InterPro" id="IPR014044">
    <property type="entry name" value="CAP_dom"/>
</dbReference>
<proteinExistence type="predicted"/>
<dbReference type="GeneID" id="35295099"/>
<evidence type="ECO:0000256" key="1">
    <source>
        <dbReference type="SAM" id="Phobius"/>
    </source>
</evidence>
<accession>A0A1W7AAQ5</accession>
<dbReference type="CDD" id="cd05379">
    <property type="entry name" value="CAP_bacterial"/>
    <property type="match status" value="1"/>
</dbReference>
<feature type="domain" description="CAP-associated" evidence="3">
    <location>
        <begin position="66"/>
        <end position="204"/>
    </location>
</feature>
<keyword evidence="1" id="KW-0472">Membrane</keyword>
<feature type="transmembrane region" description="Helical" evidence="1">
    <location>
        <begin position="5"/>
        <end position="23"/>
    </location>
</feature>
<dbReference type="InterPro" id="IPR035940">
    <property type="entry name" value="CAP_sf"/>
</dbReference>
<dbReference type="SUPFAM" id="SSF55797">
    <property type="entry name" value="PR-1-like"/>
    <property type="match status" value="1"/>
</dbReference>
<feature type="domain" description="SCP" evidence="2">
    <location>
        <begin position="239"/>
        <end position="343"/>
    </location>
</feature>
<dbReference type="OrthoDB" id="9783944at2"/>
<dbReference type="AlphaFoldDB" id="A0A1W7AAQ5"/>
<evidence type="ECO:0000259" key="2">
    <source>
        <dbReference type="Pfam" id="PF00188"/>
    </source>
</evidence>
<dbReference type="Gene3D" id="3.40.33.10">
    <property type="entry name" value="CAP"/>
    <property type="match status" value="1"/>
</dbReference>
<keyword evidence="1" id="KW-0812">Transmembrane</keyword>
<evidence type="ECO:0000259" key="3">
    <source>
        <dbReference type="Pfam" id="PF14504"/>
    </source>
</evidence>
<dbReference type="EMBL" id="CP021059">
    <property type="protein sequence ID" value="ARQ06614.1"/>
    <property type="molecule type" value="Genomic_DNA"/>
</dbReference>
<organism evidence="4 5">
    <name type="scientific">Macrococcoides canis</name>
    <dbReference type="NCBI Taxonomy" id="1855823"/>
    <lineage>
        <taxon>Bacteria</taxon>
        <taxon>Bacillati</taxon>
        <taxon>Bacillota</taxon>
        <taxon>Bacilli</taxon>
        <taxon>Bacillales</taxon>
        <taxon>Staphylococcaceae</taxon>
        <taxon>Macrococcoides</taxon>
    </lineage>
</organism>
<reference evidence="4 5" key="1">
    <citation type="journal article" date="2017" name="Int. J. Syst. Evol. Microbiol.">
        <title>Macrococcus canis sp. nov., a skin bacterium associated with infections in dogs.</title>
        <authorList>
            <person name="Gobeli Brawand S."/>
            <person name="Cotting K."/>
            <person name="Gomez-Sanz E."/>
            <person name="Collaud A."/>
            <person name="Thomann A."/>
            <person name="Brodard I."/>
            <person name="Rodriguez-Campos S."/>
            <person name="Strauss C."/>
            <person name="Perreten V."/>
        </authorList>
    </citation>
    <scope>NUCLEOTIDE SEQUENCE [LARGE SCALE GENOMIC DNA]</scope>
    <source>
        <strain evidence="4 5">KM45013</strain>
    </source>
</reference>
<evidence type="ECO:0000313" key="4">
    <source>
        <dbReference type="EMBL" id="ARQ06614.1"/>
    </source>
</evidence>
<dbReference type="RefSeq" id="WP_086042273.1">
    <property type="nucleotide sequence ID" value="NZ_CBCRZA010000006.1"/>
</dbReference>
<dbReference type="Pfam" id="PF00188">
    <property type="entry name" value="CAP"/>
    <property type="match status" value="1"/>
</dbReference>
<evidence type="ECO:0000313" key="5">
    <source>
        <dbReference type="Proteomes" id="UP000194154"/>
    </source>
</evidence>
<gene>
    <name evidence="4" type="ORF">MCCS_09670</name>
</gene>